<dbReference type="EMBL" id="JANBVB010000001">
    <property type="protein sequence ID" value="KAJ2901086.1"/>
    <property type="molecule type" value="Genomic_DNA"/>
</dbReference>
<proteinExistence type="predicted"/>
<dbReference type="Proteomes" id="UP001139981">
    <property type="component" value="Unassembled WGS sequence"/>
</dbReference>
<protein>
    <submittedName>
        <fullName evidence="1">Uncharacterized protein</fullName>
    </submittedName>
</protein>
<comment type="caution">
    <text evidence="1">The sequence shown here is derived from an EMBL/GenBank/DDBJ whole genome shotgun (WGS) entry which is preliminary data.</text>
</comment>
<organism evidence="1 2">
    <name type="scientific">Coemansia aciculifera</name>
    <dbReference type="NCBI Taxonomy" id="417176"/>
    <lineage>
        <taxon>Eukaryota</taxon>
        <taxon>Fungi</taxon>
        <taxon>Fungi incertae sedis</taxon>
        <taxon>Zoopagomycota</taxon>
        <taxon>Kickxellomycotina</taxon>
        <taxon>Kickxellomycetes</taxon>
        <taxon>Kickxellales</taxon>
        <taxon>Kickxellaceae</taxon>
        <taxon>Coemansia</taxon>
    </lineage>
</organism>
<keyword evidence="2" id="KW-1185">Reference proteome</keyword>
<evidence type="ECO:0000313" key="1">
    <source>
        <dbReference type="EMBL" id="KAJ2901086.1"/>
    </source>
</evidence>
<gene>
    <name evidence="1" type="ORF">IWW38_000051</name>
</gene>
<sequence>MAFDIVLSAIEGGWPKQKRLSQDTFARKSTTSNHRNETPGDSSGYSSNNTVHLTISPADIKQRTDMLQVLYGIVHSYPREASRVLGETATATRLLACVRSSVVPLDIRLVLVSLASRWCVLLRAAGPVAAKHLASIVDSFYWHTGLLPSQSFLLGTPSNIRIQQGWPYPPLEATTSDDTQSFMYIPAPMLKQEQQQSGSGSGSGHSRNRSSAQLRGSKQAAAATAEQVDTWAQELTSLGGMLIDNLVALAIDEDPRTNKVVQDMLGEVNRLNSLIANYISTSLTSQHAQTTRRLKLATDETKRCHWVYRDSVAAFDEWEAYRQQEYATRVTDKRLSMAQGSRNLNGNGGDSAKPESSKIASSRPLSVTCVVPSEPVPAPVPLERISTKARGKMPETTLPTLPQRQQQ</sequence>
<evidence type="ECO:0000313" key="2">
    <source>
        <dbReference type="Proteomes" id="UP001139981"/>
    </source>
</evidence>
<name>A0ACC1MBU8_9FUNG</name>
<reference evidence="1" key="1">
    <citation type="submission" date="2022-07" db="EMBL/GenBank/DDBJ databases">
        <title>Phylogenomic reconstructions and comparative analyses of Kickxellomycotina fungi.</title>
        <authorList>
            <person name="Reynolds N.K."/>
            <person name="Stajich J.E."/>
            <person name="Barry K."/>
            <person name="Grigoriev I.V."/>
            <person name="Crous P."/>
            <person name="Smith M.E."/>
        </authorList>
    </citation>
    <scope>NUCLEOTIDE SEQUENCE</scope>
    <source>
        <strain evidence="1">CBS 190363</strain>
    </source>
</reference>
<accession>A0ACC1MBU8</accession>